<dbReference type="EC" id="3.1.26.4" evidence="9"/>
<keyword evidence="6 8" id="KW-0255">Endonuclease</keyword>
<dbReference type="InterPro" id="IPR023160">
    <property type="entry name" value="RNase_HII_hlx-loop-hlx_cap_dom"/>
</dbReference>
<feature type="domain" description="RNase H type-2" evidence="10">
    <location>
        <begin position="39"/>
        <end position="266"/>
    </location>
</feature>
<evidence type="ECO:0000313" key="12">
    <source>
        <dbReference type="Proteomes" id="UP000807306"/>
    </source>
</evidence>
<dbReference type="FunFam" id="3.30.420.10:FF:000016">
    <property type="entry name" value="Ribonuclease"/>
    <property type="match status" value="1"/>
</dbReference>
<dbReference type="InterPro" id="IPR036397">
    <property type="entry name" value="RNaseH_sf"/>
</dbReference>
<dbReference type="Gene3D" id="3.30.420.10">
    <property type="entry name" value="Ribonuclease H-like superfamily/Ribonuclease H"/>
    <property type="match status" value="1"/>
</dbReference>
<comment type="similarity">
    <text evidence="3">Belongs to the RNase HII family. Eukaryotic subfamily.</text>
</comment>
<evidence type="ECO:0000313" key="11">
    <source>
        <dbReference type="EMBL" id="KAF9532626.1"/>
    </source>
</evidence>
<dbReference type="GO" id="GO:0004523">
    <property type="term" value="F:RNA-DNA hybrid ribonuclease activity"/>
    <property type="evidence" value="ECO:0007669"/>
    <property type="project" value="UniProtKB-UniRule"/>
</dbReference>
<dbReference type="Proteomes" id="UP000807306">
    <property type="component" value="Unassembled WGS sequence"/>
</dbReference>
<dbReference type="AlphaFoldDB" id="A0A9P6EP11"/>
<evidence type="ECO:0000256" key="5">
    <source>
        <dbReference type="ARBA" id="ARBA00022723"/>
    </source>
</evidence>
<dbReference type="PROSITE" id="PS51975">
    <property type="entry name" value="RNASE_H_2"/>
    <property type="match status" value="1"/>
</dbReference>
<dbReference type="GO" id="GO:0046872">
    <property type="term" value="F:metal ion binding"/>
    <property type="evidence" value="ECO:0007669"/>
    <property type="project" value="UniProtKB-KW"/>
</dbReference>
<evidence type="ECO:0000256" key="8">
    <source>
        <dbReference type="PROSITE-ProRule" id="PRU01319"/>
    </source>
</evidence>
<organism evidence="11 12">
    <name type="scientific">Crepidotus variabilis</name>
    <dbReference type="NCBI Taxonomy" id="179855"/>
    <lineage>
        <taxon>Eukaryota</taxon>
        <taxon>Fungi</taxon>
        <taxon>Dikarya</taxon>
        <taxon>Basidiomycota</taxon>
        <taxon>Agaricomycotina</taxon>
        <taxon>Agaricomycetes</taxon>
        <taxon>Agaricomycetidae</taxon>
        <taxon>Agaricales</taxon>
        <taxon>Agaricineae</taxon>
        <taxon>Crepidotaceae</taxon>
        <taxon>Crepidotus</taxon>
    </lineage>
</organism>
<evidence type="ECO:0000256" key="7">
    <source>
        <dbReference type="ARBA" id="ARBA00022801"/>
    </source>
</evidence>
<name>A0A9P6EP11_9AGAR</name>
<dbReference type="CDD" id="cd07181">
    <property type="entry name" value="RNase_HII_eukaryota_like"/>
    <property type="match status" value="1"/>
</dbReference>
<dbReference type="OrthoDB" id="7462577at2759"/>
<evidence type="ECO:0000256" key="3">
    <source>
        <dbReference type="ARBA" id="ARBA00007058"/>
    </source>
</evidence>
<dbReference type="SUPFAM" id="SSF53098">
    <property type="entry name" value="Ribonuclease H-like"/>
    <property type="match status" value="1"/>
</dbReference>
<evidence type="ECO:0000256" key="6">
    <source>
        <dbReference type="ARBA" id="ARBA00022759"/>
    </source>
</evidence>
<dbReference type="GO" id="GO:0006298">
    <property type="term" value="P:mismatch repair"/>
    <property type="evidence" value="ECO:0007669"/>
    <property type="project" value="TreeGrafter"/>
</dbReference>
<keyword evidence="5 8" id="KW-0479">Metal-binding</keyword>
<keyword evidence="4 8" id="KW-0540">Nuclease</keyword>
<comment type="caution">
    <text evidence="11">The sequence shown here is derived from an EMBL/GenBank/DDBJ whole genome shotgun (WGS) entry which is preliminary data.</text>
</comment>
<dbReference type="PANTHER" id="PTHR10954">
    <property type="entry name" value="RIBONUCLEASE H2 SUBUNIT A"/>
    <property type="match status" value="1"/>
</dbReference>
<dbReference type="InterPro" id="IPR024567">
    <property type="entry name" value="RNase_HII/HIII_dom"/>
</dbReference>
<dbReference type="NCBIfam" id="TIGR00729">
    <property type="entry name" value="ribonuclease HII"/>
    <property type="match status" value="1"/>
</dbReference>
<sequence length="326" mass="35746">MSDTESEESPKQIPSVPDLLTPLTESYTYHSPQPTAKGPYILGVDEAGRGPVLGPLVYGVAFCPESYKEELEELGFADSKALNATTRSTLLDTLRSDPKNLGWSVRVVAPQAISSGMLRRPPTNLNRQSEEATVLLIREILAKGIKLSEVYVDALGTTSTYERYLSGLFPGIQFTVTPKADSKYKIVGAASIGAKVTRDFCVEGWHFEESNGVEGKTWSTALGSGYPSDPNTQAWLKASLDPVFGFPRIVRFSWSTVKNLLDKSAHVVKWYVKYLTLPYNAQTEATSTRTDEGQASLIKAFESGKGLDKDRCALARDLHIRSVDTL</sequence>
<dbReference type="InterPro" id="IPR001352">
    <property type="entry name" value="RNase_HII/HIII"/>
</dbReference>
<keyword evidence="12" id="KW-1185">Reference proteome</keyword>
<gene>
    <name evidence="11" type="ORF">CPB83DRAFT_948167</name>
</gene>
<evidence type="ECO:0000256" key="4">
    <source>
        <dbReference type="ARBA" id="ARBA00022722"/>
    </source>
</evidence>
<feature type="binding site" evidence="8">
    <location>
        <position position="153"/>
    </location>
    <ligand>
        <name>a divalent metal cation</name>
        <dbReference type="ChEBI" id="CHEBI:60240"/>
    </ligand>
</feature>
<dbReference type="InterPro" id="IPR012337">
    <property type="entry name" value="RNaseH-like_sf"/>
</dbReference>
<feature type="binding site" evidence="8">
    <location>
        <position position="45"/>
    </location>
    <ligand>
        <name>a divalent metal cation</name>
        <dbReference type="ChEBI" id="CHEBI:60240"/>
    </ligand>
</feature>
<dbReference type="InterPro" id="IPR004649">
    <property type="entry name" value="RNase_H2_suA"/>
</dbReference>
<evidence type="ECO:0000256" key="2">
    <source>
        <dbReference type="ARBA" id="ARBA00001946"/>
    </source>
</evidence>
<protein>
    <recommendedName>
        <fullName evidence="9">Ribonuclease</fullName>
        <ecNumber evidence="9">3.1.26.4</ecNumber>
    </recommendedName>
</protein>
<dbReference type="GO" id="GO:0003723">
    <property type="term" value="F:RNA binding"/>
    <property type="evidence" value="ECO:0007669"/>
    <property type="project" value="UniProtKB-UniRule"/>
</dbReference>
<dbReference type="Pfam" id="PF01351">
    <property type="entry name" value="RNase_HII"/>
    <property type="match status" value="1"/>
</dbReference>
<comment type="cofactor">
    <cofactor evidence="8">
        <name>Mn(2+)</name>
        <dbReference type="ChEBI" id="CHEBI:29035"/>
    </cofactor>
    <cofactor evidence="8">
        <name>Mg(2+)</name>
        <dbReference type="ChEBI" id="CHEBI:18420"/>
    </cofactor>
    <text evidence="8">Manganese or magnesium. Binds 1 divalent metal ion per monomer in the absence of substrate. May bind a second metal ion after substrate binding.</text>
</comment>
<dbReference type="Gene3D" id="1.10.10.460">
    <property type="entry name" value="Ribonuclease hii. Domain 2"/>
    <property type="match status" value="1"/>
</dbReference>
<proteinExistence type="inferred from homology"/>
<dbReference type="PANTHER" id="PTHR10954:SF7">
    <property type="entry name" value="RIBONUCLEASE H2 SUBUNIT A"/>
    <property type="match status" value="1"/>
</dbReference>
<evidence type="ECO:0000256" key="9">
    <source>
        <dbReference type="RuleBase" id="RU003515"/>
    </source>
</evidence>
<dbReference type="GO" id="GO:0032299">
    <property type="term" value="C:ribonuclease H2 complex"/>
    <property type="evidence" value="ECO:0007669"/>
    <property type="project" value="TreeGrafter"/>
</dbReference>
<feature type="binding site" evidence="8">
    <location>
        <position position="46"/>
    </location>
    <ligand>
        <name>a divalent metal cation</name>
        <dbReference type="ChEBI" id="CHEBI:60240"/>
    </ligand>
</feature>
<evidence type="ECO:0000259" key="10">
    <source>
        <dbReference type="PROSITE" id="PS51975"/>
    </source>
</evidence>
<evidence type="ECO:0000256" key="1">
    <source>
        <dbReference type="ARBA" id="ARBA00000077"/>
    </source>
</evidence>
<dbReference type="GO" id="GO:0043137">
    <property type="term" value="P:DNA replication, removal of RNA primer"/>
    <property type="evidence" value="ECO:0007669"/>
    <property type="project" value="TreeGrafter"/>
</dbReference>
<keyword evidence="7 8" id="KW-0378">Hydrolase</keyword>
<reference evidence="11" key="1">
    <citation type="submission" date="2020-11" db="EMBL/GenBank/DDBJ databases">
        <authorList>
            <consortium name="DOE Joint Genome Institute"/>
            <person name="Ahrendt S."/>
            <person name="Riley R."/>
            <person name="Andreopoulos W."/>
            <person name="Labutti K."/>
            <person name="Pangilinan J."/>
            <person name="Ruiz-Duenas F.J."/>
            <person name="Barrasa J.M."/>
            <person name="Sanchez-Garcia M."/>
            <person name="Camarero S."/>
            <person name="Miyauchi S."/>
            <person name="Serrano A."/>
            <person name="Linde D."/>
            <person name="Babiker R."/>
            <person name="Drula E."/>
            <person name="Ayuso-Fernandez I."/>
            <person name="Pacheco R."/>
            <person name="Padilla G."/>
            <person name="Ferreira P."/>
            <person name="Barriuso J."/>
            <person name="Kellner H."/>
            <person name="Castanera R."/>
            <person name="Alfaro M."/>
            <person name="Ramirez L."/>
            <person name="Pisabarro A.G."/>
            <person name="Kuo A."/>
            <person name="Tritt A."/>
            <person name="Lipzen A."/>
            <person name="He G."/>
            <person name="Yan M."/>
            <person name="Ng V."/>
            <person name="Cullen D."/>
            <person name="Martin F."/>
            <person name="Rosso M.-N."/>
            <person name="Henrissat B."/>
            <person name="Hibbett D."/>
            <person name="Martinez A.T."/>
            <person name="Grigoriev I.V."/>
        </authorList>
    </citation>
    <scope>NUCLEOTIDE SEQUENCE</scope>
    <source>
        <strain evidence="11">CBS 506.95</strain>
    </source>
</reference>
<dbReference type="FunFam" id="1.10.10.460:FF:000001">
    <property type="entry name" value="Ribonuclease"/>
    <property type="match status" value="1"/>
</dbReference>
<dbReference type="EMBL" id="MU157831">
    <property type="protein sequence ID" value="KAF9532626.1"/>
    <property type="molecule type" value="Genomic_DNA"/>
</dbReference>
<comment type="function">
    <text evidence="9">Endonuclease that specifically degrades the RNA of RNA-DNA hybrids.</text>
</comment>
<accession>A0A9P6EP11</accession>
<comment type="catalytic activity">
    <reaction evidence="1 8 9">
        <text>Endonucleolytic cleavage to 5'-phosphomonoester.</text>
        <dbReference type="EC" id="3.1.26.4"/>
    </reaction>
</comment>
<comment type="cofactor">
    <cofactor evidence="2">
        <name>Mg(2+)</name>
        <dbReference type="ChEBI" id="CHEBI:18420"/>
    </cofactor>
</comment>